<keyword evidence="3" id="KW-1185">Reference proteome</keyword>
<organism evidence="2 3">
    <name type="scientific">Mytilus galloprovincialis</name>
    <name type="common">Mediterranean mussel</name>
    <dbReference type="NCBI Taxonomy" id="29158"/>
    <lineage>
        <taxon>Eukaryota</taxon>
        <taxon>Metazoa</taxon>
        <taxon>Spiralia</taxon>
        <taxon>Lophotrochozoa</taxon>
        <taxon>Mollusca</taxon>
        <taxon>Bivalvia</taxon>
        <taxon>Autobranchia</taxon>
        <taxon>Pteriomorphia</taxon>
        <taxon>Mytilida</taxon>
        <taxon>Mytiloidea</taxon>
        <taxon>Mytilidae</taxon>
        <taxon>Mytilinae</taxon>
        <taxon>Mytilus</taxon>
    </lineage>
</organism>
<comment type="caution">
    <text evidence="2">The sequence shown here is derived from an EMBL/GenBank/DDBJ whole genome shotgun (WGS) entry which is preliminary data.</text>
</comment>
<dbReference type="EMBL" id="UYJE01004389">
    <property type="protein sequence ID" value="VDI27632.1"/>
    <property type="molecule type" value="Genomic_DNA"/>
</dbReference>
<name>A0A8B6DZR3_MYTGA</name>
<reference evidence="2" key="1">
    <citation type="submission" date="2018-11" db="EMBL/GenBank/DDBJ databases">
        <authorList>
            <person name="Alioto T."/>
            <person name="Alioto T."/>
        </authorList>
    </citation>
    <scope>NUCLEOTIDE SEQUENCE</scope>
</reference>
<sequence length="129" mass="15394">IITLPEFEMFIRKQLSPLMNQGTPFDQIPFFMDFQYYLRHECSMWEEQKAANEKLQKLNYLLTHRIGLDVSIPMFQVCQTRPNFSIEDDRQRGENEELRSSQEEENKHRQKGNINTCCLCRNSKSCIIL</sequence>
<protein>
    <submittedName>
        <fullName evidence="2">Uncharacterized protein</fullName>
    </submittedName>
</protein>
<gene>
    <name evidence="2" type="ORF">MGAL_10B044103</name>
</gene>
<evidence type="ECO:0000313" key="3">
    <source>
        <dbReference type="Proteomes" id="UP000596742"/>
    </source>
</evidence>
<accession>A0A8B6DZR3</accession>
<feature type="non-terminal residue" evidence="2">
    <location>
        <position position="1"/>
    </location>
</feature>
<proteinExistence type="predicted"/>
<evidence type="ECO:0000313" key="2">
    <source>
        <dbReference type="EMBL" id="VDI27632.1"/>
    </source>
</evidence>
<feature type="compositionally biased region" description="Basic and acidic residues" evidence="1">
    <location>
        <begin position="87"/>
        <end position="107"/>
    </location>
</feature>
<dbReference type="AlphaFoldDB" id="A0A8B6DZR3"/>
<dbReference type="Proteomes" id="UP000596742">
    <property type="component" value="Unassembled WGS sequence"/>
</dbReference>
<evidence type="ECO:0000256" key="1">
    <source>
        <dbReference type="SAM" id="MobiDB-lite"/>
    </source>
</evidence>
<feature type="region of interest" description="Disordered" evidence="1">
    <location>
        <begin position="86"/>
        <end position="107"/>
    </location>
</feature>